<evidence type="ECO:0000313" key="3">
    <source>
        <dbReference type="Proteomes" id="UP000050360"/>
    </source>
</evidence>
<sequence>MITSFGMDFVDTFMVLYNAGAAFIIIFMIGQILIMMRKVDKELLRARLFLNNSIIQKTWIYISIAGASFALNNVFKFIINFISEGEILNVYHLADLAQMVFLISFILAVQNWYEFIGSFKSRKVIEMFN</sequence>
<comment type="caution">
    <text evidence="2">The sequence shown here is derived from an EMBL/GenBank/DDBJ whole genome shotgun (WGS) entry which is preliminary data.</text>
</comment>
<evidence type="ECO:0000313" key="2">
    <source>
        <dbReference type="EMBL" id="KPQ43230.1"/>
    </source>
</evidence>
<accession>A0A0P7ZET7</accession>
<keyword evidence="1" id="KW-0812">Transmembrane</keyword>
<keyword evidence="1" id="KW-1133">Transmembrane helix</keyword>
<dbReference type="EMBL" id="LKCM01000167">
    <property type="protein sequence ID" value="KPQ43230.1"/>
    <property type="molecule type" value="Genomic_DNA"/>
</dbReference>
<reference evidence="2 3" key="1">
    <citation type="submission" date="2015-09" db="EMBL/GenBank/DDBJ databases">
        <title>A metagenomics-based metabolic model of nitrate-dependent anaerobic oxidation of methane by Methanoperedens-like archaea.</title>
        <authorList>
            <person name="Arshad A."/>
            <person name="Speth D.R."/>
            <person name="De Graaf R.M."/>
            <person name="Op Den Camp H.J."/>
            <person name="Jetten M.S."/>
            <person name="Welte C.U."/>
        </authorList>
    </citation>
    <scope>NUCLEOTIDE SEQUENCE [LARGE SCALE GENOMIC DNA]</scope>
</reference>
<feature type="transmembrane region" description="Helical" evidence="1">
    <location>
        <begin position="91"/>
        <end position="113"/>
    </location>
</feature>
<proteinExistence type="predicted"/>
<name>A0A0P7ZET7_9EURY</name>
<dbReference type="Proteomes" id="UP000050360">
    <property type="component" value="Unassembled WGS sequence"/>
</dbReference>
<gene>
    <name evidence="2" type="ORF">MPEBLZ_02188</name>
</gene>
<protein>
    <submittedName>
        <fullName evidence="2">Uncharacterized protein</fullName>
    </submittedName>
</protein>
<keyword evidence="1" id="KW-0472">Membrane</keyword>
<evidence type="ECO:0000256" key="1">
    <source>
        <dbReference type="SAM" id="Phobius"/>
    </source>
</evidence>
<feature type="transmembrane region" description="Helical" evidence="1">
    <location>
        <begin position="58"/>
        <end position="79"/>
    </location>
</feature>
<feature type="transmembrane region" description="Helical" evidence="1">
    <location>
        <begin position="15"/>
        <end position="37"/>
    </location>
</feature>
<organism evidence="2 3">
    <name type="scientific">Candidatus Methanoperedens nitratireducens</name>
    <dbReference type="NCBI Taxonomy" id="1392998"/>
    <lineage>
        <taxon>Archaea</taxon>
        <taxon>Methanobacteriati</taxon>
        <taxon>Methanobacteriota</taxon>
        <taxon>Stenosarchaea group</taxon>
        <taxon>Methanomicrobia</taxon>
        <taxon>Methanosarcinales</taxon>
        <taxon>ANME-2 cluster</taxon>
        <taxon>Candidatus Methanoperedentaceae</taxon>
        <taxon>Candidatus Methanoperedens</taxon>
    </lineage>
</organism>
<dbReference type="AlphaFoldDB" id="A0A0P7ZET7"/>